<dbReference type="PANTHER" id="PTHR34490:SF3">
    <property type="entry name" value="GALAXIN-LIKE ISOFORM X2"/>
    <property type="match status" value="1"/>
</dbReference>
<feature type="domain" description="Galaxin-like repeats" evidence="1">
    <location>
        <begin position="452"/>
        <end position="566"/>
    </location>
</feature>
<accession>A0A7M7PS33</accession>
<feature type="domain" description="Galaxin-like repeats" evidence="1">
    <location>
        <begin position="753"/>
        <end position="849"/>
    </location>
</feature>
<proteinExistence type="predicted"/>
<dbReference type="AlphaFoldDB" id="A0A7M7PS33"/>
<reference evidence="3" key="1">
    <citation type="submission" date="2015-02" db="EMBL/GenBank/DDBJ databases">
        <title>Genome sequencing for Strongylocentrotus purpuratus.</title>
        <authorList>
            <person name="Murali S."/>
            <person name="Liu Y."/>
            <person name="Vee V."/>
            <person name="English A."/>
            <person name="Wang M."/>
            <person name="Skinner E."/>
            <person name="Han Y."/>
            <person name="Muzny D.M."/>
            <person name="Worley K.C."/>
            <person name="Gibbs R.A."/>
        </authorList>
    </citation>
    <scope>NUCLEOTIDE SEQUENCE</scope>
</reference>
<dbReference type="Pfam" id="PF24748">
    <property type="entry name" value="Galaxin_repeat"/>
    <property type="match status" value="5"/>
</dbReference>
<sequence length="856" mass="93517">MESCGDGNYDQHTQICCGGQVERQPSTAVGTRACCGGTVSGTHYFHGQQICCGNTLRNITPDLQCCNSQQFYNETTQTCCGAEVVDMSEGKVCCPGPNNRLQGFPGFGGDPKCCGISGPYYPERELCCEVGRERSIIRERPSGREMECCGLNSMDASTHMCCNMEQIQREPLLECCGSGTYNVTTEICCKGVAVPRGLNGGYECCGVQAYNPENEFCCFGAIRGLGQGKCCTGARENFSAYQPGKQSCCNPEVSSIPEISGIQQCCGKKAYLTSSKMCCKENLVDREEDLECCGSDTYNTRTHLCCHDSILLKRTTTDQCCASLRFDPTTHTCCGQQVVSSVGKCCLLTADTFGVYNERQTCCGVMDWNASTYTGHIYDVPTSPHLCCGAQLQGADQLCEKNVLIEKSNLNHDEVCWYYNGDDEMTYTTFNKEQTYCDIRDGVTAISPGHQLCGSGTYNPESQLCCDNHIHDNADKACCGFNAYDKSSQSCLLGNVFDDIPEIYAGKCRDKAFNNQTDTCDVNFEIRPISEVEEYPERCGTEPFNPVDHECCNRELIGPGFTCCGGIRAWDTPGTSLGEGKCCKSSDGSSKGYNDQTHICCQGEVHVKSGQAECCGSDAYDPADASSMCCGDRLYAVTGGKTECTGTSPHRSDQIVCDGVVHPASPDKVCCGKSLINLDNHVCCEHIPYIKESQDTQCCGKVSYDRSNKTCCGVSLYKSLATEQQCCGNMYYDISDEVCHQTGEDLYVFRSDDADMVCSEGTYNSTKHTCCQGILHKHIANGQCCGNSVVRNLDEEVCCGGEVKRREGRHTECCGGRMFNPNVYQCCGRRIMPIYSSYRQCCNDQIIPAIKECVGN</sequence>
<feature type="domain" description="Galaxin-like repeats" evidence="1">
    <location>
        <begin position="614"/>
        <end position="740"/>
    </location>
</feature>
<evidence type="ECO:0000313" key="3">
    <source>
        <dbReference type="Proteomes" id="UP000007110"/>
    </source>
</evidence>
<keyword evidence="3" id="KW-1185">Reference proteome</keyword>
<protein>
    <recommendedName>
        <fullName evidence="1">Galaxin-like repeats domain-containing protein</fullName>
    </recommendedName>
</protein>
<name>A0A7M7PS33_STRPU</name>
<organism evidence="2 3">
    <name type="scientific">Strongylocentrotus purpuratus</name>
    <name type="common">Purple sea urchin</name>
    <dbReference type="NCBI Taxonomy" id="7668"/>
    <lineage>
        <taxon>Eukaryota</taxon>
        <taxon>Metazoa</taxon>
        <taxon>Echinodermata</taxon>
        <taxon>Eleutherozoa</taxon>
        <taxon>Echinozoa</taxon>
        <taxon>Echinoidea</taxon>
        <taxon>Euechinoidea</taxon>
        <taxon>Echinacea</taxon>
        <taxon>Camarodonta</taxon>
        <taxon>Echinidea</taxon>
        <taxon>Strongylocentrotidae</taxon>
        <taxon>Strongylocentrotus</taxon>
    </lineage>
</organism>
<evidence type="ECO:0000259" key="1">
    <source>
        <dbReference type="Pfam" id="PF24748"/>
    </source>
</evidence>
<dbReference type="InterPro" id="IPR055284">
    <property type="entry name" value="Galaxin-like"/>
</dbReference>
<dbReference type="KEGG" id="spu:105442915"/>
<feature type="domain" description="Galaxin-like repeats" evidence="1">
    <location>
        <begin position="112"/>
        <end position="250"/>
    </location>
</feature>
<dbReference type="Proteomes" id="UP000007110">
    <property type="component" value="Unassembled WGS sequence"/>
</dbReference>
<dbReference type="OMA" id="YNPQTHE"/>
<dbReference type="InParanoid" id="A0A7M7PS33"/>
<dbReference type="EnsemblMetazoa" id="XM_030998582">
    <property type="protein sequence ID" value="XP_030854442"/>
    <property type="gene ID" value="LOC105442915"/>
</dbReference>
<feature type="domain" description="Galaxin-like repeats" evidence="1">
    <location>
        <begin position="3"/>
        <end position="94"/>
    </location>
</feature>
<dbReference type="OrthoDB" id="10039568at2759"/>
<evidence type="ECO:0000313" key="2">
    <source>
        <dbReference type="EnsemblMetazoa" id="XP_030854442"/>
    </source>
</evidence>
<dbReference type="InterPro" id="IPR056601">
    <property type="entry name" value="Galaxin_dom"/>
</dbReference>
<reference evidence="2" key="2">
    <citation type="submission" date="2021-01" db="UniProtKB">
        <authorList>
            <consortium name="EnsemblMetazoa"/>
        </authorList>
    </citation>
    <scope>IDENTIFICATION</scope>
</reference>
<dbReference type="PANTHER" id="PTHR34490">
    <property type="entry name" value="PROTEIN CBG12054-RELATED"/>
    <property type="match status" value="1"/>
</dbReference>
<dbReference type="GeneID" id="105442915"/>
<dbReference type="RefSeq" id="XP_030854442.1">
    <property type="nucleotide sequence ID" value="XM_030998582.1"/>
</dbReference>